<dbReference type="Gene3D" id="3.90.1150.200">
    <property type="match status" value="1"/>
</dbReference>
<sequence>MPTPKSVDEYLESVPSKFKQKLQDLRDTIRSAAPNAQEKISYGMPYYDYKGRLAYFRLATHHIGLYIPGPILKEFASELQAYETTDATLRLPLDMPLPKKLIGKFIKARMKLNEQHAHSQ</sequence>
<protein>
    <recommendedName>
        <fullName evidence="1">YdhG-like domain-containing protein</fullName>
    </recommendedName>
</protein>
<dbReference type="SUPFAM" id="SSF159888">
    <property type="entry name" value="YdhG-like"/>
    <property type="match status" value="1"/>
</dbReference>
<organism evidence="2 3">
    <name type="scientific">Candidatus Cerribacteria bacterium 'Amazon FNV 2010 28 9'</name>
    <dbReference type="NCBI Taxonomy" id="2081795"/>
    <lineage>
        <taxon>Bacteria</taxon>
        <taxon>Candidatus Cerribacteria</taxon>
    </lineage>
</organism>
<dbReference type="EMBL" id="PSRQ01000031">
    <property type="protein sequence ID" value="PWU23536.1"/>
    <property type="molecule type" value="Genomic_DNA"/>
</dbReference>
<dbReference type="Proteomes" id="UP000246104">
    <property type="component" value="Unassembled WGS sequence"/>
</dbReference>
<comment type="caution">
    <text evidence="2">The sequence shown here is derived from an EMBL/GenBank/DDBJ whole genome shotgun (WGS) entry which is preliminary data.</text>
</comment>
<dbReference type="AlphaFoldDB" id="A0A317JQD2"/>
<feature type="domain" description="YdhG-like" evidence="1">
    <location>
        <begin position="19"/>
        <end position="110"/>
    </location>
</feature>
<evidence type="ECO:0000313" key="2">
    <source>
        <dbReference type="EMBL" id="PWU23536.1"/>
    </source>
</evidence>
<dbReference type="InterPro" id="IPR014922">
    <property type="entry name" value="YdhG-like"/>
</dbReference>
<gene>
    <name evidence="2" type="ORF">C5B42_02705</name>
</gene>
<evidence type="ECO:0000313" key="3">
    <source>
        <dbReference type="Proteomes" id="UP000246104"/>
    </source>
</evidence>
<name>A0A317JQD2_9BACT</name>
<dbReference type="Pfam" id="PF08818">
    <property type="entry name" value="DUF1801"/>
    <property type="match status" value="1"/>
</dbReference>
<proteinExistence type="predicted"/>
<reference evidence="2 3" key="1">
    <citation type="submission" date="2018-02" db="EMBL/GenBank/DDBJ databases">
        <title>Genomic Reconstructions from Amazon Rainforest and Pasture Soil Reveal Novel Insights into the Physiology of Candidate Phyla in Tropical Sites.</title>
        <authorList>
            <person name="Kroeger M.E."/>
            <person name="Delmont T."/>
            <person name="Eren A.M."/>
            <person name="Guo J."/>
            <person name="Meyer K.M."/>
            <person name="Khan K."/>
            <person name="Rodrigues J.L.M."/>
            <person name="Bohannan B.J.M."/>
            <person name="Tringe S."/>
            <person name="Borges C.D."/>
            <person name="Tiedje J."/>
            <person name="Tsai S.M."/>
            <person name="Nusslein K."/>
        </authorList>
    </citation>
    <scope>NUCLEOTIDE SEQUENCE [LARGE SCALE GENOMIC DNA]</scope>
    <source>
        <strain evidence="2">Amazon FNV 2010 28 9</strain>
    </source>
</reference>
<evidence type="ECO:0000259" key="1">
    <source>
        <dbReference type="Pfam" id="PF08818"/>
    </source>
</evidence>
<accession>A0A317JQD2</accession>